<keyword evidence="5" id="KW-0804">Transcription</keyword>
<dbReference type="AlphaFoldDB" id="A0A2W7NPL6"/>
<keyword evidence="4" id="KW-0238">DNA-binding</keyword>
<proteinExistence type="predicted"/>
<dbReference type="PANTHER" id="PTHR33164">
    <property type="entry name" value="TRANSCRIPTIONAL REGULATOR, MARR FAMILY"/>
    <property type="match status" value="1"/>
</dbReference>
<gene>
    <name evidence="7" type="ORF">C7416_1155</name>
</gene>
<protein>
    <submittedName>
        <fullName evidence="7">MarR family transcriptional regulator</fullName>
    </submittedName>
</protein>
<feature type="domain" description="HTH marR-type" evidence="6">
    <location>
        <begin position="15"/>
        <end position="142"/>
    </location>
</feature>
<organism evidence="7 8">
    <name type="scientific">Cupriavidus phytorum</name>
    <dbReference type="NCBI Taxonomy" id="3024399"/>
    <lineage>
        <taxon>Bacteria</taxon>
        <taxon>Pseudomonadati</taxon>
        <taxon>Pseudomonadota</taxon>
        <taxon>Betaproteobacteria</taxon>
        <taxon>Burkholderiales</taxon>
        <taxon>Burkholderiaceae</taxon>
        <taxon>Cupriavidus</taxon>
    </lineage>
</organism>
<dbReference type="Gene3D" id="1.10.10.10">
    <property type="entry name" value="Winged helix-like DNA-binding domain superfamily/Winged helix DNA-binding domain"/>
    <property type="match status" value="1"/>
</dbReference>
<accession>A0A2W7NPL6</accession>
<dbReference type="SUPFAM" id="SSF46785">
    <property type="entry name" value="Winged helix' DNA-binding domain"/>
    <property type="match status" value="1"/>
</dbReference>
<evidence type="ECO:0000256" key="3">
    <source>
        <dbReference type="ARBA" id="ARBA00023015"/>
    </source>
</evidence>
<dbReference type="InterPro" id="IPR055166">
    <property type="entry name" value="Transc_reg_Sar_Rot_HTH"/>
</dbReference>
<comment type="caution">
    <text evidence="7">The sequence shown here is derived from an EMBL/GenBank/DDBJ whole genome shotgun (WGS) entry which is preliminary data.</text>
</comment>
<dbReference type="InterPro" id="IPR036388">
    <property type="entry name" value="WH-like_DNA-bd_sf"/>
</dbReference>
<keyword evidence="8" id="KW-1185">Reference proteome</keyword>
<evidence type="ECO:0000259" key="6">
    <source>
        <dbReference type="PROSITE" id="PS50995"/>
    </source>
</evidence>
<dbReference type="PANTHER" id="PTHR33164:SF5">
    <property type="entry name" value="ORGANIC HYDROPEROXIDE RESISTANCE TRANSCRIPTIONAL REGULATOR"/>
    <property type="match status" value="1"/>
</dbReference>
<dbReference type="GO" id="GO:0003677">
    <property type="term" value="F:DNA binding"/>
    <property type="evidence" value="ECO:0007669"/>
    <property type="project" value="UniProtKB-KW"/>
</dbReference>
<keyword evidence="3" id="KW-0805">Transcription regulation</keyword>
<dbReference type="SMART" id="SM00347">
    <property type="entry name" value="HTH_MARR"/>
    <property type="match status" value="1"/>
</dbReference>
<evidence type="ECO:0000256" key="4">
    <source>
        <dbReference type="ARBA" id="ARBA00023125"/>
    </source>
</evidence>
<dbReference type="InterPro" id="IPR000835">
    <property type="entry name" value="HTH_MarR-typ"/>
</dbReference>
<comment type="subcellular location">
    <subcellularLocation>
        <location evidence="1">Cytoplasm</location>
    </subcellularLocation>
</comment>
<dbReference type="GO" id="GO:0006950">
    <property type="term" value="P:response to stress"/>
    <property type="evidence" value="ECO:0007669"/>
    <property type="project" value="TreeGrafter"/>
</dbReference>
<keyword evidence="2" id="KW-0963">Cytoplasm</keyword>
<dbReference type="Proteomes" id="UP000249638">
    <property type="component" value="Unassembled WGS sequence"/>
</dbReference>
<evidence type="ECO:0000256" key="2">
    <source>
        <dbReference type="ARBA" id="ARBA00022490"/>
    </source>
</evidence>
<reference evidence="7" key="1">
    <citation type="submission" date="2018-06" db="EMBL/GenBank/DDBJ databases">
        <title>Genomic Encyclopedia of Type Strains, Phase IV (KMG-V): Genome sequencing to study the core and pangenomes of soil and plant-associated prokaryotes.</title>
        <authorList>
            <person name="Whitman W."/>
        </authorList>
    </citation>
    <scope>NUCLEOTIDE SEQUENCE [LARGE SCALE GENOMIC DNA]</scope>
    <source>
        <strain evidence="7">MLR2-44</strain>
    </source>
</reference>
<evidence type="ECO:0000256" key="5">
    <source>
        <dbReference type="ARBA" id="ARBA00023163"/>
    </source>
</evidence>
<dbReference type="Pfam" id="PF22381">
    <property type="entry name" value="Staph_reg_Sar_Rot"/>
    <property type="match status" value="1"/>
</dbReference>
<dbReference type="PROSITE" id="PS50995">
    <property type="entry name" value="HTH_MARR_2"/>
    <property type="match status" value="1"/>
</dbReference>
<dbReference type="GO" id="GO:0003700">
    <property type="term" value="F:DNA-binding transcription factor activity"/>
    <property type="evidence" value="ECO:0007669"/>
    <property type="project" value="InterPro"/>
</dbReference>
<dbReference type="InterPro" id="IPR039422">
    <property type="entry name" value="MarR/SlyA-like"/>
</dbReference>
<name>A0A2W7NPL6_9BURK</name>
<dbReference type="EMBL" id="QKZN01000015">
    <property type="protein sequence ID" value="PZX22375.1"/>
    <property type="molecule type" value="Genomic_DNA"/>
</dbReference>
<evidence type="ECO:0000313" key="7">
    <source>
        <dbReference type="EMBL" id="PZX22375.1"/>
    </source>
</evidence>
<sequence length="158" mass="17631">MERDNDAATDWLLLDHQLCFALYSSSLAMTKLYKPLLSELGLTYPQYLVMLVLWETETLSVSELGSRLALDSGTLTPLLKRLAASGLVTRTRDAADERRVLVSLTDAGRALRRRAEGIPEQMLCATQCPVEEIQALTRRLHALRSTLEQARTDSSLPD</sequence>
<evidence type="ECO:0000313" key="8">
    <source>
        <dbReference type="Proteomes" id="UP000249638"/>
    </source>
</evidence>
<dbReference type="FunFam" id="1.10.10.10:FF:000163">
    <property type="entry name" value="MarR family transcriptional regulator"/>
    <property type="match status" value="1"/>
</dbReference>
<evidence type="ECO:0000256" key="1">
    <source>
        <dbReference type="ARBA" id="ARBA00004496"/>
    </source>
</evidence>
<dbReference type="GO" id="GO:0005737">
    <property type="term" value="C:cytoplasm"/>
    <property type="evidence" value="ECO:0007669"/>
    <property type="project" value="UniProtKB-SubCell"/>
</dbReference>
<dbReference type="PRINTS" id="PR00598">
    <property type="entry name" value="HTHMARR"/>
</dbReference>
<dbReference type="InterPro" id="IPR036390">
    <property type="entry name" value="WH_DNA-bd_sf"/>
</dbReference>